<gene>
    <name evidence="6" type="ORF">BECKLFY1418A_GA0070994_100370</name>
</gene>
<protein>
    <submittedName>
        <fullName evidence="6">Molecular chaperone DnaK</fullName>
    </submittedName>
</protein>
<reference evidence="6" key="1">
    <citation type="submission" date="2019-02" db="EMBL/GenBank/DDBJ databases">
        <authorList>
            <person name="Gruber-Vodicka R. H."/>
            <person name="Seah K. B. B."/>
        </authorList>
    </citation>
    <scope>NUCLEOTIDE SEQUENCE</scope>
    <source>
        <strain evidence="6">BECK_M6</strain>
    </source>
</reference>
<evidence type="ECO:0000313" key="6">
    <source>
        <dbReference type="EMBL" id="VFJ88128.1"/>
    </source>
</evidence>
<keyword evidence="4" id="KW-0143">Chaperone</keyword>
<dbReference type="GO" id="GO:0140662">
    <property type="term" value="F:ATP-dependent protein folding chaperone"/>
    <property type="evidence" value="ECO:0007669"/>
    <property type="project" value="InterPro"/>
</dbReference>
<dbReference type="PANTHER" id="PTHR19375">
    <property type="entry name" value="HEAT SHOCK PROTEIN 70KDA"/>
    <property type="match status" value="1"/>
</dbReference>
<dbReference type="InterPro" id="IPR013126">
    <property type="entry name" value="Hsp_70_fam"/>
</dbReference>
<keyword evidence="3 5" id="KW-0067">ATP-binding</keyword>
<dbReference type="InterPro" id="IPR043129">
    <property type="entry name" value="ATPase_NBD"/>
</dbReference>
<dbReference type="PRINTS" id="PR00301">
    <property type="entry name" value="HEATSHOCK70"/>
</dbReference>
<evidence type="ECO:0000256" key="4">
    <source>
        <dbReference type="ARBA" id="ARBA00023186"/>
    </source>
</evidence>
<dbReference type="Gene3D" id="3.30.420.40">
    <property type="match status" value="2"/>
</dbReference>
<keyword evidence="2 5" id="KW-0547">Nucleotide-binding</keyword>
<comment type="similarity">
    <text evidence="1 5">Belongs to the heat shock protein 70 family.</text>
</comment>
<dbReference type="PROSITE" id="PS00297">
    <property type="entry name" value="HSP70_1"/>
    <property type="match status" value="1"/>
</dbReference>
<evidence type="ECO:0000256" key="3">
    <source>
        <dbReference type="ARBA" id="ARBA00022840"/>
    </source>
</evidence>
<evidence type="ECO:0000256" key="1">
    <source>
        <dbReference type="ARBA" id="ARBA00007381"/>
    </source>
</evidence>
<name>A0A450U876_9GAMM</name>
<evidence type="ECO:0000256" key="2">
    <source>
        <dbReference type="ARBA" id="ARBA00022741"/>
    </source>
</evidence>
<dbReference type="SUPFAM" id="SSF100920">
    <property type="entry name" value="Heat shock protein 70kD (HSP70), peptide-binding domain"/>
    <property type="match status" value="1"/>
</dbReference>
<sequence length="773" mass="87363">MSKAVGIDLGTTNSAAGLKVLDTRIIANAEGEDLTPSIVSLQRKKKLIGQKTQFLVGRHALDFLQQDPANTVTSIKRLMGRGFHDPDVQRMLSEGRYSYPITLLTSGSEHSVAVVLNGKEYTPEEISAKILEKIRNDCNAELGDDVEYAVVTVPAYFNDKQKHSTRIAAALAGIKVQRLLPEPTAAAISFGVEELNADEGQTVLVFDMGGGTFDLAVLTIASGQFIEQGKGGDMWMGGDDIDNLLRQYVYQETATEHEIEDLQALIDALPDVEKSRFLGDMKSKVEAAKIRLSIQDDAVVEVLGILRDKEGDILDVEVEISRERFESLLQPFVDRAIELTRNILSSINFEPELIDRVIMVGGSSSIPLIVRAMREFFGDDKVLVHKRPMLAIAEGAAILAHRLADSYECPVCGKQVSQLDATCPHCGFDLRADLANKGILDIVHTTSHDYYLALENDDDYQLVEKNTPLPFHTQYEFKLLDSKQRLIHFQFYNMVNEKRESIGDLWLGLKVEDSEREQQDREDLPKVLLDLDLDTDNLITVSAHIKDKPDIRVSRTLSRGKADERLFLELQESIDKANRGDYGYYAVYDFLDRVVFIADMINRVVDPETSEEDQALGKQIEERQKTAHQLIEKGEAPFANLYYAEYFLFQVGEFMSAEERKSLETRVEEFRRQNETGTIQEIMGTREKLFAELDKHLGLQTLVTLQSATEICQERDPARAPYFEKYITDIGAALHREDTQRAQRLLDEIMPEVRKELDWMEDQKLHISHGVQR</sequence>
<dbReference type="Pfam" id="PF00012">
    <property type="entry name" value="HSP70"/>
    <property type="match status" value="1"/>
</dbReference>
<dbReference type="SUPFAM" id="SSF53067">
    <property type="entry name" value="Actin-like ATPase domain"/>
    <property type="match status" value="2"/>
</dbReference>
<dbReference type="GO" id="GO:0005524">
    <property type="term" value="F:ATP binding"/>
    <property type="evidence" value="ECO:0007669"/>
    <property type="project" value="UniProtKB-KW"/>
</dbReference>
<organism evidence="6">
    <name type="scientific">Candidatus Kentrum sp. LFY</name>
    <dbReference type="NCBI Taxonomy" id="2126342"/>
    <lineage>
        <taxon>Bacteria</taxon>
        <taxon>Pseudomonadati</taxon>
        <taxon>Pseudomonadota</taxon>
        <taxon>Gammaproteobacteria</taxon>
        <taxon>Candidatus Kentrum</taxon>
    </lineage>
</organism>
<proteinExistence type="inferred from homology"/>
<dbReference type="EMBL" id="CAADFH010000003">
    <property type="protein sequence ID" value="VFJ88128.1"/>
    <property type="molecule type" value="Genomic_DNA"/>
</dbReference>
<dbReference type="FunFam" id="3.90.640.10:FF:000003">
    <property type="entry name" value="Molecular chaperone DnaK"/>
    <property type="match status" value="1"/>
</dbReference>
<dbReference type="Gene3D" id="3.90.640.10">
    <property type="entry name" value="Actin, Chain A, domain 4"/>
    <property type="match status" value="1"/>
</dbReference>
<dbReference type="InterPro" id="IPR029047">
    <property type="entry name" value="HSP70_peptide-bd_sf"/>
</dbReference>
<dbReference type="AlphaFoldDB" id="A0A450U876"/>
<dbReference type="CDD" id="cd24029">
    <property type="entry name" value="ASKHA_NBD_HSP70_DnaK_HscA_HscC"/>
    <property type="match status" value="1"/>
</dbReference>
<dbReference type="InterPro" id="IPR018181">
    <property type="entry name" value="Heat_shock_70_CS"/>
</dbReference>
<evidence type="ECO:0000256" key="5">
    <source>
        <dbReference type="RuleBase" id="RU003322"/>
    </source>
</evidence>
<accession>A0A450U876</accession>